<dbReference type="EMBL" id="BMAU01021301">
    <property type="protein sequence ID" value="GFY10933.1"/>
    <property type="molecule type" value="Genomic_DNA"/>
</dbReference>
<evidence type="ECO:0000313" key="2">
    <source>
        <dbReference type="Proteomes" id="UP000887159"/>
    </source>
</evidence>
<protein>
    <submittedName>
        <fullName evidence="1">Uncharacterized protein</fullName>
    </submittedName>
</protein>
<proteinExistence type="predicted"/>
<keyword evidence="2" id="KW-1185">Reference proteome</keyword>
<dbReference type="Proteomes" id="UP000887159">
    <property type="component" value="Unassembled WGS sequence"/>
</dbReference>
<organism evidence="1 2">
    <name type="scientific">Trichonephila clavipes</name>
    <name type="common">Golden silk orbweaver</name>
    <name type="synonym">Nephila clavipes</name>
    <dbReference type="NCBI Taxonomy" id="2585209"/>
    <lineage>
        <taxon>Eukaryota</taxon>
        <taxon>Metazoa</taxon>
        <taxon>Ecdysozoa</taxon>
        <taxon>Arthropoda</taxon>
        <taxon>Chelicerata</taxon>
        <taxon>Arachnida</taxon>
        <taxon>Araneae</taxon>
        <taxon>Araneomorphae</taxon>
        <taxon>Entelegynae</taxon>
        <taxon>Araneoidea</taxon>
        <taxon>Nephilidae</taxon>
        <taxon>Trichonephila</taxon>
    </lineage>
</organism>
<comment type="caution">
    <text evidence="1">The sequence shown here is derived from an EMBL/GenBank/DDBJ whole genome shotgun (WGS) entry which is preliminary data.</text>
</comment>
<dbReference type="AlphaFoldDB" id="A0A8X6SGB2"/>
<sequence length="148" mass="16098">MVDKVLAFGAEGPRIKSFLPSSVTLAVQKTRTLCAPLSWHHLSTAKVTKPSNIDANKPSHTNDTILKPSRTMTNPQSDATAHMLATNMVSFVRRFTGMGVCRGVISIVTSSIVVNPHLSISVMVSPAGHGHVRRHRLSLHFYHPPAVE</sequence>
<gene>
    <name evidence="1" type="ORF">TNCV_1124551</name>
</gene>
<reference evidence="1" key="1">
    <citation type="submission" date="2020-08" db="EMBL/GenBank/DDBJ databases">
        <title>Multicomponent nature underlies the extraordinary mechanical properties of spider dragline silk.</title>
        <authorList>
            <person name="Kono N."/>
            <person name="Nakamura H."/>
            <person name="Mori M."/>
            <person name="Yoshida Y."/>
            <person name="Ohtoshi R."/>
            <person name="Malay A.D."/>
            <person name="Moran D.A.P."/>
            <person name="Tomita M."/>
            <person name="Numata K."/>
            <person name="Arakawa K."/>
        </authorList>
    </citation>
    <scope>NUCLEOTIDE SEQUENCE</scope>
</reference>
<accession>A0A8X6SGB2</accession>
<evidence type="ECO:0000313" key="1">
    <source>
        <dbReference type="EMBL" id="GFY10933.1"/>
    </source>
</evidence>
<name>A0A8X6SGB2_TRICX</name>